<organism evidence="4 5">
    <name type="scientific">Weissella diestrammenae</name>
    <dbReference type="NCBI Taxonomy" id="1162633"/>
    <lineage>
        <taxon>Bacteria</taxon>
        <taxon>Bacillati</taxon>
        <taxon>Bacillota</taxon>
        <taxon>Bacilli</taxon>
        <taxon>Lactobacillales</taxon>
        <taxon>Lactobacillaceae</taxon>
        <taxon>Weissella</taxon>
    </lineage>
</organism>
<feature type="transmembrane region" description="Helical" evidence="3">
    <location>
        <begin position="259"/>
        <end position="277"/>
    </location>
</feature>
<accession>A0A7G9T3H7</accession>
<keyword evidence="3" id="KW-0812">Transmembrane</keyword>
<dbReference type="NCBIfam" id="TIGR01076">
    <property type="entry name" value="sortase_fam"/>
    <property type="match status" value="1"/>
</dbReference>
<name>A0A7G9T3H7_9LACO</name>
<dbReference type="NCBIfam" id="NF033745">
    <property type="entry name" value="class_C_sortase"/>
    <property type="match status" value="1"/>
</dbReference>
<dbReference type="Gene3D" id="2.40.260.10">
    <property type="entry name" value="Sortase"/>
    <property type="match status" value="1"/>
</dbReference>
<protein>
    <submittedName>
        <fullName evidence="4">Class C sortase</fullName>
    </submittedName>
</protein>
<gene>
    <name evidence="4" type="ORF">H9L19_04245</name>
</gene>
<evidence type="ECO:0000256" key="1">
    <source>
        <dbReference type="ARBA" id="ARBA00022801"/>
    </source>
</evidence>
<dbReference type="Proteomes" id="UP000515800">
    <property type="component" value="Chromosome"/>
</dbReference>
<feature type="active site" description="Acyl-thioester intermediate" evidence="2">
    <location>
        <position position="228"/>
    </location>
</feature>
<evidence type="ECO:0000256" key="2">
    <source>
        <dbReference type="PIRSR" id="PIRSR605754-1"/>
    </source>
</evidence>
<keyword evidence="3" id="KW-0472">Membrane</keyword>
<dbReference type="EMBL" id="CP060724">
    <property type="protein sequence ID" value="QNN74652.1"/>
    <property type="molecule type" value="Genomic_DNA"/>
</dbReference>
<feature type="active site" description="Proton donor/acceptor" evidence="2">
    <location>
        <position position="165"/>
    </location>
</feature>
<dbReference type="CDD" id="cd05827">
    <property type="entry name" value="Sortase_C"/>
    <property type="match status" value="1"/>
</dbReference>
<dbReference type="InterPro" id="IPR023365">
    <property type="entry name" value="Sortase_dom-sf"/>
</dbReference>
<dbReference type="RefSeq" id="WP_187528487.1">
    <property type="nucleotide sequence ID" value="NZ_CP060724.1"/>
</dbReference>
<keyword evidence="3" id="KW-1133">Transmembrane helix</keyword>
<evidence type="ECO:0000313" key="5">
    <source>
        <dbReference type="Proteomes" id="UP000515800"/>
    </source>
</evidence>
<sequence length="293" mass="32355">MANKKNQKKSNVSTWIIFGIGLLIFSYPIFAQAYQAMHQTGVVENINYDYTQNRQATLDAMQEKVTKRNDEIKARAEKKEDEKVTQAMQALGSKKAFESGKTITNLEGQKGKGIGVLSIPEIGGLRLPIFDGVSENVLRNGVGLLEGTSIPAKNQKGLHAVLTSHAGLPESRLFTNLGSLSKGDKFYIEIMGKIITYQVDRITVVKPEKLEGYFKIDPEKNYATLVTCTPLGINSHRLLVRGHEIPGETVPKNGVKSEFVIAVGFVIVAGGLITFLIKRQQKRRAVEKLKTII</sequence>
<dbReference type="InterPro" id="IPR005754">
    <property type="entry name" value="Sortase"/>
</dbReference>
<evidence type="ECO:0000313" key="4">
    <source>
        <dbReference type="EMBL" id="QNN74652.1"/>
    </source>
</evidence>
<dbReference type="SUPFAM" id="SSF63817">
    <property type="entry name" value="Sortase"/>
    <property type="match status" value="1"/>
</dbReference>
<dbReference type="KEGG" id="wdi:H9L19_04245"/>
<reference evidence="4 5" key="1">
    <citation type="submission" date="2020-08" db="EMBL/GenBank/DDBJ databases">
        <title>Genome sequence of Weissella diestrammenae KACC 16890T.</title>
        <authorList>
            <person name="Hyun D.-W."/>
            <person name="Bae J.-W."/>
        </authorList>
    </citation>
    <scope>NUCLEOTIDE SEQUENCE [LARGE SCALE GENOMIC DNA]</scope>
    <source>
        <strain evidence="4 5">KACC 16890</strain>
    </source>
</reference>
<proteinExistence type="predicted"/>
<keyword evidence="1" id="KW-0378">Hydrolase</keyword>
<evidence type="ECO:0000256" key="3">
    <source>
        <dbReference type="SAM" id="Phobius"/>
    </source>
</evidence>
<dbReference type="InterPro" id="IPR042002">
    <property type="entry name" value="Sortase_C"/>
</dbReference>
<keyword evidence="5" id="KW-1185">Reference proteome</keyword>
<dbReference type="GO" id="GO:0016787">
    <property type="term" value="F:hydrolase activity"/>
    <property type="evidence" value="ECO:0007669"/>
    <property type="project" value="UniProtKB-KW"/>
</dbReference>
<dbReference type="AlphaFoldDB" id="A0A7G9T3H7"/>
<dbReference type="Pfam" id="PF04203">
    <property type="entry name" value="Sortase"/>
    <property type="match status" value="1"/>
</dbReference>
<feature type="transmembrane region" description="Helical" evidence="3">
    <location>
        <begin position="12"/>
        <end position="30"/>
    </location>
</feature>